<dbReference type="GO" id="GO:0008495">
    <property type="term" value="F:protoheme IX farnesyltransferase activity"/>
    <property type="evidence" value="ECO:0007669"/>
    <property type="project" value="UniProtKB-EC"/>
</dbReference>
<dbReference type="Gene3D" id="1.10.357.140">
    <property type="entry name" value="UbiA prenyltransferase"/>
    <property type="match status" value="1"/>
</dbReference>
<feature type="transmembrane region" description="Helical" evidence="14">
    <location>
        <begin position="133"/>
        <end position="152"/>
    </location>
</feature>
<evidence type="ECO:0000256" key="9">
    <source>
        <dbReference type="ARBA" id="ARBA00023136"/>
    </source>
</evidence>
<dbReference type="InterPro" id="IPR016315">
    <property type="entry name" value="Protohaem_IX_farnesylTrfase_mt"/>
</dbReference>
<protein>
    <recommendedName>
        <fullName evidence="2 12">Protoheme IX farnesyltransferase, mitochondrial</fullName>
        <ecNumber evidence="12">2.5.1.-</ecNumber>
    </recommendedName>
    <alternativeName>
        <fullName evidence="10 12">Heme O synthase</fullName>
    </alternativeName>
</protein>
<dbReference type="CDD" id="cd13957">
    <property type="entry name" value="PT_UbiA_Cox10"/>
    <property type="match status" value="1"/>
</dbReference>
<keyword evidence="4 14" id="KW-0812">Transmembrane</keyword>
<evidence type="ECO:0000313" key="15">
    <source>
        <dbReference type="EnsemblMetazoa" id="XP_022673524"/>
    </source>
</evidence>
<dbReference type="InterPro" id="IPR030470">
    <property type="entry name" value="UbiA_prenylTrfase_CS"/>
</dbReference>
<comment type="catalytic activity">
    <reaction evidence="11">
        <text>heme b + (2E,6E)-farnesyl diphosphate + H2O = Fe(II)-heme o + diphosphate</text>
        <dbReference type="Rhea" id="RHEA:28070"/>
        <dbReference type="ChEBI" id="CHEBI:15377"/>
        <dbReference type="ChEBI" id="CHEBI:33019"/>
        <dbReference type="ChEBI" id="CHEBI:60344"/>
        <dbReference type="ChEBI" id="CHEBI:60530"/>
        <dbReference type="ChEBI" id="CHEBI:175763"/>
        <dbReference type="EC" id="2.5.1.141"/>
    </reaction>
</comment>
<comment type="similarity">
    <text evidence="12">Belongs to the ubiA prenyltransferase family.</text>
</comment>
<dbReference type="PROSITE" id="PS00943">
    <property type="entry name" value="UBIA"/>
    <property type="match status" value="1"/>
</dbReference>
<feature type="region of interest" description="Disordered" evidence="13">
    <location>
        <begin position="43"/>
        <end position="64"/>
    </location>
</feature>
<evidence type="ECO:0000256" key="10">
    <source>
        <dbReference type="ARBA" id="ARBA00030253"/>
    </source>
</evidence>
<evidence type="ECO:0000256" key="3">
    <source>
        <dbReference type="ARBA" id="ARBA00022679"/>
    </source>
</evidence>
<keyword evidence="9 12" id="KW-0472">Membrane</keyword>
<keyword evidence="5" id="KW-0809">Transit peptide</keyword>
<evidence type="ECO:0000256" key="14">
    <source>
        <dbReference type="SAM" id="Phobius"/>
    </source>
</evidence>
<dbReference type="PIRSF" id="PIRSF001773">
    <property type="entry name" value="COX10"/>
    <property type="match status" value="1"/>
</dbReference>
<dbReference type="RefSeq" id="XP_022673534.1">
    <property type="nucleotide sequence ID" value="XM_022817799.1"/>
</dbReference>
<evidence type="ECO:0000256" key="12">
    <source>
        <dbReference type="PIRNR" id="PIRNR001773"/>
    </source>
</evidence>
<keyword evidence="3 12" id="KW-0808">Transferase</keyword>
<dbReference type="Pfam" id="PF01040">
    <property type="entry name" value="UbiA"/>
    <property type="match status" value="1"/>
</dbReference>
<dbReference type="KEGG" id="vde:111255630"/>
<feature type="transmembrane region" description="Helical" evidence="14">
    <location>
        <begin position="379"/>
        <end position="396"/>
    </location>
</feature>
<dbReference type="AlphaFoldDB" id="A0A7M7L032"/>
<dbReference type="PANTHER" id="PTHR43448:SF2">
    <property type="entry name" value="PROTOHEME IX FARNESYLTRANSFERASE, MITOCHONDRIAL"/>
    <property type="match status" value="1"/>
</dbReference>
<dbReference type="InterPro" id="IPR000537">
    <property type="entry name" value="UbiA_prenyltransferase"/>
</dbReference>
<feature type="transmembrane region" description="Helical" evidence="14">
    <location>
        <begin position="158"/>
        <end position="178"/>
    </location>
</feature>
<dbReference type="InterPro" id="IPR006369">
    <property type="entry name" value="Protohaem_IX_farnesylTrfase"/>
</dbReference>
<organism evidence="15 16">
    <name type="scientific">Varroa destructor</name>
    <name type="common">Honeybee mite</name>
    <dbReference type="NCBI Taxonomy" id="109461"/>
    <lineage>
        <taxon>Eukaryota</taxon>
        <taxon>Metazoa</taxon>
        <taxon>Ecdysozoa</taxon>
        <taxon>Arthropoda</taxon>
        <taxon>Chelicerata</taxon>
        <taxon>Arachnida</taxon>
        <taxon>Acari</taxon>
        <taxon>Parasitiformes</taxon>
        <taxon>Mesostigmata</taxon>
        <taxon>Gamasina</taxon>
        <taxon>Dermanyssoidea</taxon>
        <taxon>Varroidae</taxon>
        <taxon>Varroa</taxon>
    </lineage>
</organism>
<reference evidence="15" key="1">
    <citation type="submission" date="2021-01" db="UniProtKB">
        <authorList>
            <consortium name="EnsemblMetazoa"/>
        </authorList>
    </citation>
    <scope>IDENTIFICATION</scope>
</reference>
<keyword evidence="7 12" id="KW-0496">Mitochondrion</keyword>
<dbReference type="HAMAP" id="MF_00154">
    <property type="entry name" value="CyoE_CtaB"/>
    <property type="match status" value="1"/>
</dbReference>
<comment type="function">
    <text evidence="12">Converts protoheme IX and farnesyl diphosphate to heme O.</text>
</comment>
<dbReference type="GO" id="GO:0006784">
    <property type="term" value="P:heme A biosynthetic process"/>
    <property type="evidence" value="ECO:0007669"/>
    <property type="project" value="TreeGrafter"/>
</dbReference>
<proteinExistence type="inferred from homology"/>
<dbReference type="GeneID" id="111255630"/>
<evidence type="ECO:0000256" key="6">
    <source>
        <dbReference type="ARBA" id="ARBA00022989"/>
    </source>
</evidence>
<keyword evidence="8 12" id="KW-0350">Heme biosynthesis</keyword>
<dbReference type="NCBIfam" id="TIGR01473">
    <property type="entry name" value="cyoE_ctaB"/>
    <property type="match status" value="1"/>
</dbReference>
<dbReference type="InParanoid" id="A0A7M7L032"/>
<dbReference type="Proteomes" id="UP000594260">
    <property type="component" value="Unplaced"/>
</dbReference>
<accession>A0A7M7L032</accession>
<dbReference type="GO" id="GO:0031966">
    <property type="term" value="C:mitochondrial membrane"/>
    <property type="evidence" value="ECO:0007669"/>
    <property type="project" value="UniProtKB-SubCell"/>
</dbReference>
<evidence type="ECO:0000256" key="7">
    <source>
        <dbReference type="ARBA" id="ARBA00023128"/>
    </source>
</evidence>
<evidence type="ECO:0000256" key="8">
    <source>
        <dbReference type="ARBA" id="ARBA00023133"/>
    </source>
</evidence>
<evidence type="ECO:0000256" key="5">
    <source>
        <dbReference type="ARBA" id="ARBA00022946"/>
    </source>
</evidence>
<dbReference type="OMA" id="HFWAIGW"/>
<feature type="transmembrane region" description="Helical" evidence="14">
    <location>
        <begin position="347"/>
        <end position="367"/>
    </location>
</feature>
<comment type="subcellular location">
    <subcellularLocation>
        <location evidence="1">Mitochondrion membrane</location>
        <topology evidence="1">Multi-pass membrane protein</topology>
    </subcellularLocation>
</comment>
<dbReference type="EnsemblMetazoa" id="XM_022817799">
    <property type="protein sequence ID" value="XP_022673534"/>
    <property type="gene ID" value="LOC111255630"/>
</dbReference>
<evidence type="ECO:0000256" key="1">
    <source>
        <dbReference type="ARBA" id="ARBA00004225"/>
    </source>
</evidence>
<dbReference type="EC" id="2.5.1.-" evidence="12"/>
<evidence type="ECO:0000256" key="4">
    <source>
        <dbReference type="ARBA" id="ARBA00022692"/>
    </source>
</evidence>
<feature type="compositionally biased region" description="Low complexity" evidence="13">
    <location>
        <begin position="47"/>
        <end position="59"/>
    </location>
</feature>
<dbReference type="RefSeq" id="XP_022673524.1">
    <property type="nucleotide sequence ID" value="XM_022817789.1"/>
</dbReference>
<name>A0A7M7L032_VARDE</name>
<sequence>MATMSFIVKRHGSLRYLKRVLPAFNSGASGLRTPSGLNRLNPWRALSSMPQPQPESESQLYDNDSNEPSVVYIARKRTLITEQEHARHKKRENVLELSARDNGQANPNEQYFIRTHEFKPAAQHLLSLSKIKLTGLVVMTTMAGYAMAPAAFSGSTLFYAALGTALMSGSANAINQFLEIPYDSQMNRTKNRVLVRGYMSPLGAVTFAVVSGCAGITTLYLGCGAWTAGLGALNLFLYTSMYTPLKRRHIVNTWVGSVVGAIPPVMGWTAATGTLDAGALLLGVLLYSWQFPHFNALSWNLRPDYSRAGYRMMSVTDPDLCRRVALRHSVAITAICLASPLTDVVTWTFTATTLPLNLYLVWCSYKFYEKADSQSSRKLFRLSLAHLPALVFFMILSKKHTETEATTDKKSLNLPLAAAIL</sequence>
<keyword evidence="6 14" id="KW-1133">Transmembrane helix</keyword>
<evidence type="ECO:0000256" key="13">
    <source>
        <dbReference type="SAM" id="MobiDB-lite"/>
    </source>
</evidence>
<feature type="transmembrane region" description="Helical" evidence="14">
    <location>
        <begin position="225"/>
        <end position="243"/>
    </location>
</feature>
<dbReference type="FunFam" id="1.10.357.140:FF:000004">
    <property type="entry name" value="Protoheme IX farnesyltransferase, mitochondrial"/>
    <property type="match status" value="1"/>
</dbReference>
<dbReference type="FunCoup" id="A0A7M7L032">
    <property type="interactions" value="1102"/>
</dbReference>
<dbReference type="EnsemblMetazoa" id="XM_022817789">
    <property type="protein sequence ID" value="XP_022673524"/>
    <property type="gene ID" value="LOC111255630"/>
</dbReference>
<dbReference type="PANTHER" id="PTHR43448">
    <property type="entry name" value="PROTOHEME IX FARNESYLTRANSFERASE, MITOCHONDRIAL"/>
    <property type="match status" value="1"/>
</dbReference>
<keyword evidence="16" id="KW-1185">Reference proteome</keyword>
<dbReference type="OrthoDB" id="5211at2759"/>
<feature type="transmembrane region" description="Helical" evidence="14">
    <location>
        <begin position="198"/>
        <end position="219"/>
    </location>
</feature>
<evidence type="ECO:0000256" key="2">
    <source>
        <dbReference type="ARBA" id="ARBA00016335"/>
    </source>
</evidence>
<dbReference type="CTD" id="1352"/>
<dbReference type="InterPro" id="IPR044878">
    <property type="entry name" value="UbiA_sf"/>
</dbReference>
<evidence type="ECO:0000256" key="11">
    <source>
        <dbReference type="ARBA" id="ARBA00047690"/>
    </source>
</evidence>
<feature type="transmembrane region" description="Helical" evidence="14">
    <location>
        <begin position="250"/>
        <end position="271"/>
    </location>
</feature>
<evidence type="ECO:0000313" key="16">
    <source>
        <dbReference type="Proteomes" id="UP000594260"/>
    </source>
</evidence>